<evidence type="ECO:0000313" key="1">
    <source>
        <dbReference type="EMBL" id="ACU11594.1"/>
    </source>
</evidence>
<dbReference type="Pfam" id="PF01257">
    <property type="entry name" value="2Fe-2S_thioredx"/>
    <property type="match status" value="1"/>
</dbReference>
<accession>C7FEU8</accession>
<sequence length="84" mass="9343">MIFMVITVCVGSSCHLKGSYDVINKLKEMIKNYGIEDKVELKADFCMGNCLRAVSVKIDGGACLSIKPNSVERFFKEHVLGELK</sequence>
<reference evidence="1" key="2">
    <citation type="submission" date="2009-07" db="EMBL/GenBank/DDBJ databases">
        <authorList>
            <person name="Shaw A.J.IV."/>
            <person name="Hogsett D.A."/>
            <person name="Lynd L.R."/>
        </authorList>
    </citation>
    <scope>NUCLEOTIDE SEQUENCE</scope>
</reference>
<dbReference type="AlphaFoldDB" id="C7FEU8"/>
<name>C7FEU8_THESA</name>
<dbReference type="EMBL" id="GQ354412">
    <property type="protein sequence ID" value="ACU11594.1"/>
    <property type="molecule type" value="Genomic_DNA"/>
</dbReference>
<organism evidence="1">
    <name type="scientific">Thermoanaerobacterium saccharolyticum</name>
    <dbReference type="NCBI Taxonomy" id="28896"/>
    <lineage>
        <taxon>Bacteria</taxon>
        <taxon>Bacillati</taxon>
        <taxon>Bacillota</taxon>
        <taxon>Clostridia</taxon>
        <taxon>Thermoanaerobacterales</taxon>
        <taxon>Thermoanaerobacteraceae</taxon>
        <taxon>Thermoanaerobacterium</taxon>
    </lineage>
</organism>
<protein>
    <submittedName>
        <fullName evidence="1">HfsA</fullName>
    </submittedName>
</protein>
<dbReference type="InterPro" id="IPR036249">
    <property type="entry name" value="Thioredoxin-like_sf"/>
</dbReference>
<dbReference type="CDD" id="cd02980">
    <property type="entry name" value="TRX_Fd_family"/>
    <property type="match status" value="1"/>
</dbReference>
<dbReference type="Gene3D" id="3.40.30.10">
    <property type="entry name" value="Glutaredoxin"/>
    <property type="match status" value="1"/>
</dbReference>
<proteinExistence type="predicted"/>
<dbReference type="SUPFAM" id="SSF52833">
    <property type="entry name" value="Thioredoxin-like"/>
    <property type="match status" value="1"/>
</dbReference>
<reference evidence="1" key="1">
    <citation type="journal article" date="2009" name="J. Bacteriol.">
        <title>Identification of the [FeFe]-hydrogenase responsible for hydrogen generation in Thermoanaerobacterium saccharolyticum and demonstration of increased ethanol yield via hydrogenase knockout.</title>
        <authorList>
            <person name="Shaw A.J."/>
            <person name="Hogsett D.A."/>
            <person name="Lynd L.R."/>
        </authorList>
    </citation>
    <scope>NUCLEOTIDE SEQUENCE</scope>
</reference>